<protein>
    <recommendedName>
        <fullName evidence="2">Nucleoside phosphorylase domain-containing protein</fullName>
    </recommendedName>
</protein>
<dbReference type="SUPFAM" id="SSF48452">
    <property type="entry name" value="TPR-like"/>
    <property type="match status" value="1"/>
</dbReference>
<reference evidence="3 4" key="1">
    <citation type="submission" date="2017-06" db="EMBL/GenBank/DDBJ databases">
        <title>Comparative genomic analysis of Ambrosia Fusariam Clade fungi.</title>
        <authorList>
            <person name="Stajich J.E."/>
            <person name="Carrillo J."/>
            <person name="Kijimoto T."/>
            <person name="Eskalen A."/>
            <person name="O'Donnell K."/>
            <person name="Kasson M."/>
        </authorList>
    </citation>
    <scope>NUCLEOTIDE SEQUENCE [LARGE SCALE GENOMIC DNA]</scope>
    <source>
        <strain evidence="3 4">NRRL62579</strain>
    </source>
</reference>
<dbReference type="GO" id="GO:0043531">
    <property type="term" value="F:ADP binding"/>
    <property type="evidence" value="ECO:0007669"/>
    <property type="project" value="InterPro"/>
</dbReference>
<dbReference type="InterPro" id="IPR011990">
    <property type="entry name" value="TPR-like_helical_dom_sf"/>
</dbReference>
<accession>A0A428TCU5</accession>
<dbReference type="Pfam" id="PF13424">
    <property type="entry name" value="TPR_12"/>
    <property type="match status" value="1"/>
</dbReference>
<dbReference type="Pfam" id="PF01048">
    <property type="entry name" value="PNP_UDP_1"/>
    <property type="match status" value="1"/>
</dbReference>
<dbReference type="InterPro" id="IPR027417">
    <property type="entry name" value="P-loop_NTPase"/>
</dbReference>
<dbReference type="SUPFAM" id="SSF53167">
    <property type="entry name" value="Purine and uridine phosphorylases"/>
    <property type="match status" value="1"/>
</dbReference>
<dbReference type="InterPro" id="IPR000845">
    <property type="entry name" value="Nucleoside_phosphorylase_d"/>
</dbReference>
<comment type="caution">
    <text evidence="3">The sequence shown here is derived from an EMBL/GenBank/DDBJ whole genome shotgun (WGS) entry which is preliminary data.</text>
</comment>
<dbReference type="PANTHER" id="PTHR46082:SF6">
    <property type="entry name" value="AAA+ ATPASE DOMAIN-CONTAINING PROTEIN-RELATED"/>
    <property type="match status" value="1"/>
</dbReference>
<dbReference type="EMBL" id="NKCK01000100">
    <property type="protein sequence ID" value="RSL99838.1"/>
    <property type="molecule type" value="Genomic_DNA"/>
</dbReference>
<dbReference type="AlphaFoldDB" id="A0A428TCU5"/>
<dbReference type="InterPro" id="IPR053137">
    <property type="entry name" value="NLR-like"/>
</dbReference>
<evidence type="ECO:0000256" key="1">
    <source>
        <dbReference type="SAM" id="MobiDB-lite"/>
    </source>
</evidence>
<dbReference type="PRINTS" id="PR00364">
    <property type="entry name" value="DISEASERSIST"/>
</dbReference>
<organism evidence="3 4">
    <name type="scientific">Fusarium oligoseptatum</name>
    <dbReference type="NCBI Taxonomy" id="2604345"/>
    <lineage>
        <taxon>Eukaryota</taxon>
        <taxon>Fungi</taxon>
        <taxon>Dikarya</taxon>
        <taxon>Ascomycota</taxon>
        <taxon>Pezizomycotina</taxon>
        <taxon>Sordariomycetes</taxon>
        <taxon>Hypocreomycetidae</taxon>
        <taxon>Hypocreales</taxon>
        <taxon>Nectriaceae</taxon>
        <taxon>Fusarium</taxon>
        <taxon>Fusarium solani species complex</taxon>
    </lineage>
</organism>
<feature type="region of interest" description="Disordered" evidence="1">
    <location>
        <begin position="312"/>
        <end position="335"/>
    </location>
</feature>
<dbReference type="Gene3D" id="3.40.50.1580">
    <property type="entry name" value="Nucleoside phosphorylase domain"/>
    <property type="match status" value="1"/>
</dbReference>
<dbReference type="InterPro" id="IPR035994">
    <property type="entry name" value="Nucleoside_phosphorylase_sf"/>
</dbReference>
<dbReference type="Gene3D" id="1.25.40.10">
    <property type="entry name" value="Tetratricopeptide repeat domain"/>
    <property type="match status" value="2"/>
</dbReference>
<sequence length="1075" mass="121478">MATPPASRNDFEIAIVCALPLEYDAVCNLVDQFWDDDYGRAAGDPNMYTNGRVGAFNIVIVLLSGMGKVKATSATASLRSSYPNLELALVTGICGGVPITGSGKELVLGDVVISNTIVQYDLGRRYPNEFETKHTLSDSLGRPALHIQNLVVTFKTSRGLQQLEGRAASHLKTLQSRQLDDDEAAKECDGGPSAVCNASRKLSCRELGCDVQQRVSRKRLQDNQRLRVPQVLVGRLGSGDTVLKSGEDRDRIAEEHDLIAFEMEGAGAWDEIPCIIVKGICDYADSHKNKNWQNFAAATAASVAKALVEKYPRTDKPSTSSYTQDRTTKTVSNTNSRTLSSHACRVLAYDRNENFIPRPDINSKLDQLLPFNSDEFHSAALWGLGGSGKTQIALQYAYNRCRDPDCSVFWVHADTEATFTQDYKTIAGVLGLGVRLEGSELLGAVRRVIESQKRWVIVVDNADDLALFGVGQASGNQQRALLDSIPKGPNGTVLWTSRDQRVDGTLVGPQRGIQVTKMTVKESRELLEKWRREVTPDEEVQEVESLLEELQWLPLAISQAGAYLYRTDTSVSEYLSQLKRETGRWRVLGEDEFDRHRRGDAQNSVLRTWAISIRRLEQDCQTAYTILHVLAFVDNQNIPVELLAAAAKYKYRQEGQTTKPRQRGQTLKRAVRRLKDFSFRSPSPRPEEKWKNDDADDLDELGQAVRRLKNFSFMTEHRGEGNKRTFEMHKLVQDAARYGLKTQQQQSTDQVEVYFAKAALDVVDGVCPQEKWYSNQTRGDCERYLAHTLRVCHWAEIHGMEEKAYFFQNRVCNFLYWRGRFEEQRLALEANARQAQKAFGEKDPRSITALKDLGWASLHLGQLQEVEECANKALTLLQEALGGDKHGITLECKRLLAEVQIRQRRPEEAKQLLMEALDEARKFLDEDHESILDCINELARAHMGLKEYDEADKLIPRLLKLRQDKYGQNSPNTLGVHNLLGNLYYEQGRHDEVVQVLSPLLDFKRQLLGDENLSTLVTMNNLALSQRYVRKEEAVKLMQEYSRLCHKAFGADHPRTKAADEQLEEWELEDARPNL</sequence>
<evidence type="ECO:0000259" key="2">
    <source>
        <dbReference type="Pfam" id="PF01048"/>
    </source>
</evidence>
<dbReference type="PANTHER" id="PTHR46082">
    <property type="entry name" value="ATP/GTP-BINDING PROTEIN-RELATED"/>
    <property type="match status" value="1"/>
</dbReference>
<gene>
    <name evidence="3" type="ORF">CEP52_009524</name>
</gene>
<keyword evidence="4" id="KW-1185">Reference proteome</keyword>
<feature type="domain" description="Nucleoside phosphorylase" evidence="2">
    <location>
        <begin position="12"/>
        <end position="306"/>
    </location>
</feature>
<feature type="compositionally biased region" description="Polar residues" evidence="1">
    <location>
        <begin position="317"/>
        <end position="335"/>
    </location>
</feature>
<dbReference type="STRING" id="1325735.A0A428TCU5"/>
<dbReference type="GO" id="GO:0009116">
    <property type="term" value="P:nucleoside metabolic process"/>
    <property type="evidence" value="ECO:0007669"/>
    <property type="project" value="InterPro"/>
</dbReference>
<evidence type="ECO:0000313" key="4">
    <source>
        <dbReference type="Proteomes" id="UP000287144"/>
    </source>
</evidence>
<dbReference type="GO" id="GO:0003824">
    <property type="term" value="F:catalytic activity"/>
    <property type="evidence" value="ECO:0007669"/>
    <property type="project" value="InterPro"/>
</dbReference>
<dbReference type="SMART" id="SM00028">
    <property type="entry name" value="TPR"/>
    <property type="match status" value="4"/>
</dbReference>
<evidence type="ECO:0000313" key="3">
    <source>
        <dbReference type="EMBL" id="RSL99838.1"/>
    </source>
</evidence>
<proteinExistence type="predicted"/>
<dbReference type="SUPFAM" id="SSF52540">
    <property type="entry name" value="P-loop containing nucleoside triphosphate hydrolases"/>
    <property type="match status" value="1"/>
</dbReference>
<name>A0A428TCU5_9HYPO</name>
<dbReference type="Proteomes" id="UP000287144">
    <property type="component" value="Unassembled WGS sequence"/>
</dbReference>
<dbReference type="InterPro" id="IPR019734">
    <property type="entry name" value="TPR_rpt"/>
</dbReference>
<dbReference type="Gene3D" id="3.40.50.300">
    <property type="entry name" value="P-loop containing nucleotide triphosphate hydrolases"/>
    <property type="match status" value="1"/>
</dbReference>